<dbReference type="SUPFAM" id="SSF54631">
    <property type="entry name" value="CBS-domain pair"/>
    <property type="match status" value="1"/>
</dbReference>
<dbReference type="SMART" id="SM00116">
    <property type="entry name" value="CBS"/>
    <property type="match status" value="2"/>
</dbReference>
<feature type="domain" description="CBS" evidence="3">
    <location>
        <begin position="66"/>
        <end position="122"/>
    </location>
</feature>
<keyword evidence="1 2" id="KW-0129">CBS domain</keyword>
<evidence type="ECO:0000259" key="3">
    <source>
        <dbReference type="PROSITE" id="PS51371"/>
    </source>
</evidence>
<dbReference type="Gene3D" id="3.10.580.10">
    <property type="entry name" value="CBS-domain"/>
    <property type="match status" value="1"/>
</dbReference>
<accession>A0A5C6RLR1</accession>
<organism evidence="4 5">
    <name type="scientific">Phaeodactylibacter luteus</name>
    <dbReference type="NCBI Taxonomy" id="1564516"/>
    <lineage>
        <taxon>Bacteria</taxon>
        <taxon>Pseudomonadati</taxon>
        <taxon>Bacteroidota</taxon>
        <taxon>Saprospiria</taxon>
        <taxon>Saprospirales</taxon>
        <taxon>Haliscomenobacteraceae</taxon>
        <taxon>Phaeodactylibacter</taxon>
    </lineage>
</organism>
<reference evidence="4 5" key="1">
    <citation type="submission" date="2019-08" db="EMBL/GenBank/DDBJ databases">
        <title>Genome of Phaeodactylibacter luteus.</title>
        <authorList>
            <person name="Bowman J.P."/>
        </authorList>
    </citation>
    <scope>NUCLEOTIDE SEQUENCE [LARGE SCALE GENOMIC DNA]</scope>
    <source>
        <strain evidence="4 5">KCTC 42180</strain>
    </source>
</reference>
<dbReference type="CDD" id="cd17783">
    <property type="entry name" value="CBS_pair_bac"/>
    <property type="match status" value="1"/>
</dbReference>
<dbReference type="Gene3D" id="3.90.1280.20">
    <property type="match status" value="1"/>
</dbReference>
<proteinExistence type="predicted"/>
<dbReference type="PANTHER" id="PTHR43080">
    <property type="entry name" value="CBS DOMAIN-CONTAINING PROTEIN CBSX3, MITOCHONDRIAL"/>
    <property type="match status" value="1"/>
</dbReference>
<sequence length="219" mass="25104">MTAEQLISDSIIPLRTSDTGEEALGLMNDFYIRHLPIVNDKQLLGLISEDDILEHDVEEAVGSYRLSLVRPYVHSNDHIYEILRLIAEYQLTLIPVVDHDENYIGLVTMEDTLQYFARTASFSEPGSILVLEINRRDYQLSEIARIVESESAAILSSFVTSNLDSTRIDVTLKINRQNVQAIIATFNRFDYEVKATFNETEYLDSLRDRYDSLMAYLNV</sequence>
<dbReference type="InterPro" id="IPR051257">
    <property type="entry name" value="Diverse_CBS-Domain"/>
</dbReference>
<dbReference type="PROSITE" id="PS51371">
    <property type="entry name" value="CBS"/>
    <property type="match status" value="2"/>
</dbReference>
<gene>
    <name evidence="4" type="ORF">FRY97_11670</name>
</gene>
<keyword evidence="5" id="KW-1185">Reference proteome</keyword>
<dbReference type="Proteomes" id="UP000321580">
    <property type="component" value="Unassembled WGS sequence"/>
</dbReference>
<dbReference type="AlphaFoldDB" id="A0A5C6RLR1"/>
<dbReference type="Pfam" id="PF00571">
    <property type="entry name" value="CBS"/>
    <property type="match status" value="2"/>
</dbReference>
<evidence type="ECO:0000313" key="4">
    <source>
        <dbReference type="EMBL" id="TXB62849.1"/>
    </source>
</evidence>
<feature type="domain" description="CBS" evidence="3">
    <location>
        <begin position="7"/>
        <end position="63"/>
    </location>
</feature>
<evidence type="ECO:0000256" key="2">
    <source>
        <dbReference type="PROSITE-ProRule" id="PRU00703"/>
    </source>
</evidence>
<evidence type="ECO:0000313" key="5">
    <source>
        <dbReference type="Proteomes" id="UP000321580"/>
    </source>
</evidence>
<comment type="caution">
    <text evidence="4">The sequence shown here is derived from an EMBL/GenBank/DDBJ whole genome shotgun (WGS) entry which is preliminary data.</text>
</comment>
<dbReference type="InterPro" id="IPR046342">
    <property type="entry name" value="CBS_dom_sf"/>
</dbReference>
<evidence type="ECO:0000256" key="1">
    <source>
        <dbReference type="ARBA" id="ARBA00023122"/>
    </source>
</evidence>
<dbReference type="RefSeq" id="WP_147167717.1">
    <property type="nucleotide sequence ID" value="NZ_VOOR01000022.1"/>
</dbReference>
<dbReference type="EMBL" id="VOOR01000022">
    <property type="protein sequence ID" value="TXB62849.1"/>
    <property type="molecule type" value="Genomic_DNA"/>
</dbReference>
<dbReference type="OrthoDB" id="1523762at2"/>
<protein>
    <submittedName>
        <fullName evidence="4">CBS domain-containing protein</fullName>
    </submittedName>
</protein>
<dbReference type="InterPro" id="IPR000644">
    <property type="entry name" value="CBS_dom"/>
</dbReference>
<dbReference type="PANTHER" id="PTHR43080:SF2">
    <property type="entry name" value="CBS DOMAIN-CONTAINING PROTEIN"/>
    <property type="match status" value="1"/>
</dbReference>
<name>A0A5C6RLR1_9BACT</name>